<name>X0Z7T6_9ZZZZ</name>
<sequence length="108" mass="13045">MSKYNGVNPFIQLSRSIFHEDCNLSYKAKWLYTVLSELEHRYTGEKEDFFFRSQSDLKKDTGMTVKINIKYRKELIEKGYIKTWAMHWIDKETKKKSEKHVTAYRILI</sequence>
<proteinExistence type="predicted"/>
<accession>X0Z7T6</accession>
<evidence type="ECO:0000313" key="1">
    <source>
        <dbReference type="EMBL" id="GAG65154.1"/>
    </source>
</evidence>
<gene>
    <name evidence="1" type="ORF">S01H4_17848</name>
</gene>
<protein>
    <submittedName>
        <fullName evidence="1">Uncharacterized protein</fullName>
    </submittedName>
</protein>
<reference evidence="1" key="1">
    <citation type="journal article" date="2014" name="Front. Microbiol.">
        <title>High frequency of phylogenetically diverse reductive dehalogenase-homologous genes in deep subseafloor sedimentary metagenomes.</title>
        <authorList>
            <person name="Kawai M."/>
            <person name="Futagami T."/>
            <person name="Toyoda A."/>
            <person name="Takaki Y."/>
            <person name="Nishi S."/>
            <person name="Hori S."/>
            <person name="Arai W."/>
            <person name="Tsubouchi T."/>
            <person name="Morono Y."/>
            <person name="Uchiyama I."/>
            <person name="Ito T."/>
            <person name="Fujiyama A."/>
            <person name="Inagaki F."/>
            <person name="Takami H."/>
        </authorList>
    </citation>
    <scope>NUCLEOTIDE SEQUENCE</scope>
    <source>
        <strain evidence="1">Expedition CK06-06</strain>
    </source>
</reference>
<organism evidence="1">
    <name type="scientific">marine sediment metagenome</name>
    <dbReference type="NCBI Taxonomy" id="412755"/>
    <lineage>
        <taxon>unclassified sequences</taxon>
        <taxon>metagenomes</taxon>
        <taxon>ecological metagenomes</taxon>
    </lineage>
</organism>
<dbReference type="AlphaFoldDB" id="X0Z7T6"/>
<dbReference type="EMBL" id="BART01007882">
    <property type="protein sequence ID" value="GAG65154.1"/>
    <property type="molecule type" value="Genomic_DNA"/>
</dbReference>
<comment type="caution">
    <text evidence="1">The sequence shown here is derived from an EMBL/GenBank/DDBJ whole genome shotgun (WGS) entry which is preliminary data.</text>
</comment>